<feature type="compositionally biased region" description="Basic and acidic residues" evidence="1">
    <location>
        <begin position="71"/>
        <end position="84"/>
    </location>
</feature>
<protein>
    <recommendedName>
        <fullName evidence="4">Ribbon-helix-helix protein CopG domain-containing protein</fullName>
    </recommendedName>
</protein>
<dbReference type="CDD" id="cd22231">
    <property type="entry name" value="RHH_NikR_HicB-like"/>
    <property type="match status" value="1"/>
</dbReference>
<sequence length="84" mass="9897">MGYDQPMRLHITVDDELVAELDQRAGRRRRSAFIAELIRRGLDDERRWDDIEAALGAIPDEGHEWDDDPGEWVRRQRADQRRVG</sequence>
<dbReference type="Proteomes" id="UP000465361">
    <property type="component" value="Unassembled WGS sequence"/>
</dbReference>
<dbReference type="AlphaFoldDB" id="A0A7I9Y0T6"/>
<reference evidence="2 3" key="1">
    <citation type="journal article" date="2019" name="Emerg. Microbes Infect.">
        <title>Comprehensive subspecies identification of 175 nontuberculous mycobacteria species based on 7547 genomic profiles.</title>
        <authorList>
            <person name="Matsumoto Y."/>
            <person name="Kinjo T."/>
            <person name="Motooka D."/>
            <person name="Nabeya D."/>
            <person name="Jung N."/>
            <person name="Uechi K."/>
            <person name="Horii T."/>
            <person name="Iida T."/>
            <person name="Fujita J."/>
            <person name="Nakamura S."/>
        </authorList>
    </citation>
    <scope>NUCLEOTIDE SEQUENCE [LARGE SCALE GENOMIC DNA]</scope>
    <source>
        <strain evidence="2 3">JCM 17322</strain>
    </source>
</reference>
<dbReference type="GO" id="GO:0006355">
    <property type="term" value="P:regulation of DNA-templated transcription"/>
    <property type="evidence" value="ECO:0007669"/>
    <property type="project" value="InterPro"/>
</dbReference>
<accession>A0A7I9Y0T6</accession>
<organism evidence="2 3">
    <name type="scientific">Mycobacterium botniense</name>
    <dbReference type="NCBI Taxonomy" id="84962"/>
    <lineage>
        <taxon>Bacteria</taxon>
        <taxon>Bacillati</taxon>
        <taxon>Actinomycetota</taxon>
        <taxon>Actinomycetes</taxon>
        <taxon>Mycobacteriales</taxon>
        <taxon>Mycobacteriaceae</taxon>
        <taxon>Mycobacterium</taxon>
    </lineage>
</organism>
<evidence type="ECO:0008006" key="4">
    <source>
        <dbReference type="Google" id="ProtNLM"/>
    </source>
</evidence>
<evidence type="ECO:0000256" key="1">
    <source>
        <dbReference type="SAM" id="MobiDB-lite"/>
    </source>
</evidence>
<name>A0A7I9Y0T6_9MYCO</name>
<feature type="region of interest" description="Disordered" evidence="1">
    <location>
        <begin position="59"/>
        <end position="84"/>
    </location>
</feature>
<dbReference type="EMBL" id="BLKW01000004">
    <property type="protein sequence ID" value="GFG75630.1"/>
    <property type="molecule type" value="Genomic_DNA"/>
</dbReference>
<evidence type="ECO:0000313" key="2">
    <source>
        <dbReference type="EMBL" id="GFG75630.1"/>
    </source>
</evidence>
<gene>
    <name evidence="2" type="ORF">MBOT_29950</name>
</gene>
<proteinExistence type="predicted"/>
<keyword evidence="3" id="KW-1185">Reference proteome</keyword>
<evidence type="ECO:0000313" key="3">
    <source>
        <dbReference type="Proteomes" id="UP000465361"/>
    </source>
</evidence>
<comment type="caution">
    <text evidence="2">The sequence shown here is derived from an EMBL/GenBank/DDBJ whole genome shotgun (WGS) entry which is preliminary data.</text>
</comment>